<dbReference type="InterPro" id="IPR006667">
    <property type="entry name" value="SLC41_membr_dom"/>
</dbReference>
<feature type="transmembrane region" description="Helical" evidence="9">
    <location>
        <begin position="309"/>
        <end position="335"/>
    </location>
</feature>
<gene>
    <name evidence="11" type="ORF">TMS3_0100540</name>
</gene>
<evidence type="ECO:0000256" key="2">
    <source>
        <dbReference type="ARBA" id="ARBA00009749"/>
    </source>
</evidence>
<name>A0A0A1YN11_9PSED</name>
<feature type="transmembrane region" description="Helical" evidence="9">
    <location>
        <begin position="421"/>
        <end position="444"/>
    </location>
</feature>
<keyword evidence="12" id="KW-1185">Reference proteome</keyword>
<dbReference type="NCBIfam" id="TIGR00400">
    <property type="entry name" value="mgtE"/>
    <property type="match status" value="1"/>
</dbReference>
<feature type="transmembrane region" description="Helical" evidence="9">
    <location>
        <begin position="356"/>
        <end position="379"/>
    </location>
</feature>
<evidence type="ECO:0000313" key="12">
    <source>
        <dbReference type="Proteomes" id="UP000030063"/>
    </source>
</evidence>
<dbReference type="Pfam" id="PF01769">
    <property type="entry name" value="MgtE"/>
    <property type="match status" value="1"/>
</dbReference>
<evidence type="ECO:0000256" key="8">
    <source>
        <dbReference type="PROSITE-ProRule" id="PRU00703"/>
    </source>
</evidence>
<dbReference type="SUPFAM" id="SSF161093">
    <property type="entry name" value="MgtE membrane domain-like"/>
    <property type="match status" value="1"/>
</dbReference>
<dbReference type="PANTHER" id="PTHR43773">
    <property type="entry name" value="MAGNESIUM TRANSPORTER MGTE"/>
    <property type="match status" value="1"/>
</dbReference>
<keyword evidence="7 9" id="KW-0472">Membrane</keyword>
<evidence type="ECO:0000256" key="7">
    <source>
        <dbReference type="ARBA" id="ARBA00023136"/>
    </source>
</evidence>
<comment type="caution">
    <text evidence="11">The sequence shown here is derived from an EMBL/GenBank/DDBJ whole genome shotgun (WGS) entry which is preliminary data.</text>
</comment>
<dbReference type="SUPFAM" id="SSF158791">
    <property type="entry name" value="MgtE N-terminal domain-like"/>
    <property type="match status" value="1"/>
</dbReference>
<organism evidence="11 12">
    <name type="scientific">Pseudomonas taeanensis MS-3</name>
    <dbReference type="NCBI Taxonomy" id="1395571"/>
    <lineage>
        <taxon>Bacteria</taxon>
        <taxon>Pseudomonadati</taxon>
        <taxon>Pseudomonadota</taxon>
        <taxon>Gammaproteobacteria</taxon>
        <taxon>Pseudomonadales</taxon>
        <taxon>Pseudomonadaceae</taxon>
        <taxon>Pseudomonas</taxon>
    </lineage>
</organism>
<dbReference type="InterPro" id="IPR038076">
    <property type="entry name" value="MgtE_N_sf"/>
</dbReference>
<keyword evidence="4 9" id="KW-0812">Transmembrane</keyword>
<dbReference type="InterPro" id="IPR000644">
    <property type="entry name" value="CBS_dom"/>
</dbReference>
<keyword evidence="9" id="KW-1003">Cell membrane</keyword>
<dbReference type="EMBL" id="AWSQ01000001">
    <property type="protein sequence ID" value="KFX70466.1"/>
    <property type="molecule type" value="Genomic_DNA"/>
</dbReference>
<comment type="subunit">
    <text evidence="9">Homodimer.</text>
</comment>
<reference evidence="11 12" key="1">
    <citation type="journal article" date="2014" name="Genome Announc.">
        <title>Draft Genome Sequence of Petroleum Oil-Degrading Marine Bacterium Pseudomonas taeanensis Strain MS-3, Isolated from a Crude Oil-Contaminated Seashore.</title>
        <authorList>
            <person name="Lee S.Y."/>
            <person name="Kim S.H."/>
            <person name="Lee D.G."/>
            <person name="Shin S."/>
            <person name="Yun S.H."/>
            <person name="Choi C.W."/>
            <person name="Chung Y.H."/>
            <person name="Choi J.S."/>
            <person name="Kahng H.Y."/>
            <person name="Kim S.I."/>
        </authorList>
    </citation>
    <scope>NUCLEOTIDE SEQUENCE [LARGE SCALE GENOMIC DNA]</scope>
    <source>
        <strain evidence="11 12">MS-3</strain>
    </source>
</reference>
<feature type="domain" description="CBS" evidence="10">
    <location>
        <begin position="200"/>
        <end position="256"/>
    </location>
</feature>
<comment type="subcellular location">
    <subcellularLocation>
        <location evidence="9">Cell membrane</location>
        <topology evidence="9">Multi-pass membrane protein</topology>
    </subcellularLocation>
    <subcellularLocation>
        <location evidence="1">Membrane</location>
        <topology evidence="1">Multi-pass membrane protein</topology>
    </subcellularLocation>
</comment>
<sequence length="445" mass="48052">MSNLNHLEAIRIALSHKKLKRVGKILHRMHPAKVAGLLEALPPVERLSVWSMVETERAGRILTYLHDEIRVALALELDLEDLIASAQHLELDDRVDLIQTLPSDLGNKLLRASSASQRKQLESMLAYPEDSAGGLMDADAIQIRADVKVSTVLRYLRLLETLPAHTDMLMVVDRKGHYQGGLRLSTLVTADLDRAVADVLDADIAGIAVTTEGSDVARLFQDHDLLSAPVVDEHNRVIGRITVDDVVDLIREDSDRALMHMAGLDDEADMFAPVLVSSRRRAVWLGINLITAFSAAWVIGLFQATLEQLVALAVLMPIVASMGGIAGSQTLTLVIRGLALGQVQKGNIRILLNRELGVSILNGLLWAVVIALLAVAWFGNWGLGAVLGSAILINLLCAALAGWAIPLILDRMGIDPALAGSVILTTVTDIVGFFAFLGLASVLLL</sequence>
<dbReference type="Pfam" id="PF00571">
    <property type="entry name" value="CBS"/>
    <property type="match status" value="1"/>
</dbReference>
<dbReference type="SMART" id="SM00924">
    <property type="entry name" value="MgtE_N"/>
    <property type="match status" value="1"/>
</dbReference>
<dbReference type="STRING" id="1395571.TMS3_0100540"/>
<evidence type="ECO:0000256" key="3">
    <source>
        <dbReference type="ARBA" id="ARBA00022448"/>
    </source>
</evidence>
<dbReference type="GO" id="GO:0046872">
    <property type="term" value="F:metal ion binding"/>
    <property type="evidence" value="ECO:0007669"/>
    <property type="project" value="UniProtKB-KW"/>
</dbReference>
<evidence type="ECO:0000256" key="1">
    <source>
        <dbReference type="ARBA" id="ARBA00004141"/>
    </source>
</evidence>
<dbReference type="Proteomes" id="UP000030063">
    <property type="component" value="Unassembled WGS sequence"/>
</dbReference>
<comment type="similarity">
    <text evidence="2 9">Belongs to the SLC41A transporter family.</text>
</comment>
<accession>A0A0A1YN11</accession>
<evidence type="ECO:0000259" key="10">
    <source>
        <dbReference type="PROSITE" id="PS51371"/>
    </source>
</evidence>
<keyword evidence="9" id="KW-0479">Metal-binding</keyword>
<keyword evidence="6 9" id="KW-1133">Transmembrane helix</keyword>
<dbReference type="GO" id="GO:0005886">
    <property type="term" value="C:plasma membrane"/>
    <property type="evidence" value="ECO:0007669"/>
    <property type="project" value="UniProtKB-SubCell"/>
</dbReference>
<dbReference type="InterPro" id="IPR006669">
    <property type="entry name" value="MgtE_transporter"/>
</dbReference>
<comment type="function">
    <text evidence="9">Acts as a magnesium transporter.</text>
</comment>
<dbReference type="Gene3D" id="3.10.580.10">
    <property type="entry name" value="CBS-domain"/>
    <property type="match status" value="1"/>
</dbReference>
<dbReference type="InterPro" id="IPR036739">
    <property type="entry name" value="SLC41_membr_dom_sf"/>
</dbReference>
<dbReference type="PANTHER" id="PTHR43773:SF1">
    <property type="entry name" value="MAGNESIUM TRANSPORTER MGTE"/>
    <property type="match status" value="1"/>
</dbReference>
<dbReference type="Gene3D" id="1.10.357.20">
    <property type="entry name" value="SLC41 divalent cation transporters, integral membrane domain"/>
    <property type="match status" value="1"/>
</dbReference>
<evidence type="ECO:0000256" key="6">
    <source>
        <dbReference type="ARBA" id="ARBA00022989"/>
    </source>
</evidence>
<dbReference type="PROSITE" id="PS51371">
    <property type="entry name" value="CBS"/>
    <property type="match status" value="1"/>
</dbReference>
<dbReference type="AlphaFoldDB" id="A0A0A1YN11"/>
<dbReference type="eggNOG" id="COG2239">
    <property type="taxonomic scope" value="Bacteria"/>
</dbReference>
<feature type="transmembrane region" description="Helical" evidence="9">
    <location>
        <begin position="282"/>
        <end position="303"/>
    </location>
</feature>
<keyword evidence="3 9" id="KW-0813">Transport</keyword>
<proteinExistence type="inferred from homology"/>
<evidence type="ECO:0000256" key="9">
    <source>
        <dbReference type="RuleBase" id="RU362011"/>
    </source>
</evidence>
<evidence type="ECO:0000256" key="5">
    <source>
        <dbReference type="ARBA" id="ARBA00022842"/>
    </source>
</evidence>
<dbReference type="InterPro" id="IPR046342">
    <property type="entry name" value="CBS_dom_sf"/>
</dbReference>
<dbReference type="Gene3D" id="1.25.60.10">
    <property type="entry name" value="MgtE N-terminal domain-like"/>
    <property type="match status" value="1"/>
</dbReference>
<dbReference type="SUPFAM" id="SSF54631">
    <property type="entry name" value="CBS-domain pair"/>
    <property type="match status" value="1"/>
</dbReference>
<feature type="transmembrane region" description="Helical" evidence="9">
    <location>
        <begin position="385"/>
        <end position="409"/>
    </location>
</feature>
<evidence type="ECO:0000256" key="4">
    <source>
        <dbReference type="ARBA" id="ARBA00022692"/>
    </source>
</evidence>
<dbReference type="Pfam" id="PF03448">
    <property type="entry name" value="MgtE_N"/>
    <property type="match status" value="1"/>
</dbReference>
<dbReference type="CDD" id="cd04606">
    <property type="entry name" value="CBS_pair_Mg_transporter"/>
    <property type="match status" value="1"/>
</dbReference>
<evidence type="ECO:0000313" key="11">
    <source>
        <dbReference type="EMBL" id="KFX70466.1"/>
    </source>
</evidence>
<dbReference type="GO" id="GO:0015095">
    <property type="term" value="F:magnesium ion transmembrane transporter activity"/>
    <property type="evidence" value="ECO:0007669"/>
    <property type="project" value="UniProtKB-UniRule"/>
</dbReference>
<keyword evidence="8" id="KW-0129">CBS domain</keyword>
<dbReference type="InterPro" id="IPR006668">
    <property type="entry name" value="Mg_transptr_MgtE_intracell_dom"/>
</dbReference>
<protein>
    <recommendedName>
        <fullName evidence="9">Magnesium transporter MgtE</fullName>
    </recommendedName>
</protein>
<keyword evidence="5 9" id="KW-0460">Magnesium</keyword>